<gene>
    <name evidence="1" type="ORF">JL106_15680</name>
</gene>
<organism evidence="1 2">
    <name type="scientific">Nakamurella leprariae</name>
    <dbReference type="NCBI Taxonomy" id="2803911"/>
    <lineage>
        <taxon>Bacteria</taxon>
        <taxon>Bacillati</taxon>
        <taxon>Actinomycetota</taxon>
        <taxon>Actinomycetes</taxon>
        <taxon>Nakamurellales</taxon>
        <taxon>Nakamurellaceae</taxon>
        <taxon>Nakamurella</taxon>
    </lineage>
</organism>
<reference evidence="1" key="1">
    <citation type="submission" date="2021-01" db="EMBL/GenBank/DDBJ databases">
        <title>YIM 132084 draft genome.</title>
        <authorList>
            <person name="An D."/>
        </authorList>
    </citation>
    <scope>NUCLEOTIDE SEQUENCE</scope>
    <source>
        <strain evidence="1">YIM 132084</strain>
    </source>
</reference>
<evidence type="ECO:0000313" key="2">
    <source>
        <dbReference type="Proteomes" id="UP000663792"/>
    </source>
</evidence>
<accession>A0A938YIY6</accession>
<dbReference type="AlphaFoldDB" id="A0A938YIY6"/>
<protein>
    <submittedName>
        <fullName evidence="1">Uncharacterized protein</fullName>
    </submittedName>
</protein>
<sequence>MSEPTEQADQRPAPAPAFTMIGNADSVVCIDGVCVVPDAGRPADPSDAQD</sequence>
<name>A0A938YIY6_9ACTN</name>
<keyword evidence="2" id="KW-1185">Reference proteome</keyword>
<proteinExistence type="predicted"/>
<dbReference type="Proteomes" id="UP000663792">
    <property type="component" value="Unassembled WGS sequence"/>
</dbReference>
<dbReference type="RefSeq" id="WP_205261665.1">
    <property type="nucleotide sequence ID" value="NZ_JAERWK010000020.1"/>
</dbReference>
<dbReference type="EMBL" id="JAERWK010000020">
    <property type="protein sequence ID" value="MBM9468723.1"/>
    <property type="molecule type" value="Genomic_DNA"/>
</dbReference>
<evidence type="ECO:0000313" key="1">
    <source>
        <dbReference type="EMBL" id="MBM9468723.1"/>
    </source>
</evidence>
<comment type="caution">
    <text evidence="1">The sequence shown here is derived from an EMBL/GenBank/DDBJ whole genome shotgun (WGS) entry which is preliminary data.</text>
</comment>